<dbReference type="Proteomes" id="UP000006868">
    <property type="component" value="Chromosome"/>
</dbReference>
<protein>
    <submittedName>
        <fullName evidence="1">Uncharacterized protein</fullName>
    </submittedName>
</protein>
<proteinExistence type="predicted"/>
<dbReference type="KEGG" id="ppm:PPSC2_18400"/>
<gene>
    <name evidence="1" type="ORF">PPSC2_18400</name>
</gene>
<reference evidence="1 2" key="1">
    <citation type="journal article" date="2011" name="J. Bacteriol.">
        <title>Complete genome sequence of Paenibacillus polymyxa SC2, a strain of plant growth-promoting Rhizobacterium with broad-spectrum antimicrobial activity.</title>
        <authorList>
            <person name="Ma M."/>
            <person name="Wang C."/>
            <person name="Ding Y."/>
            <person name="Li L."/>
            <person name="Shen D."/>
            <person name="Jiang X."/>
            <person name="Guan D."/>
            <person name="Cao F."/>
            <person name="Chen H."/>
            <person name="Feng R."/>
            <person name="Wang X."/>
            <person name="Ge Y."/>
            <person name="Yao L."/>
            <person name="Bing X."/>
            <person name="Yang X."/>
            <person name="Li J."/>
            <person name="Du B."/>
        </authorList>
    </citation>
    <scope>NUCLEOTIDE SEQUENCE [LARGE SCALE GENOMIC DNA]</scope>
    <source>
        <strain evidence="1 2">SC2</strain>
    </source>
</reference>
<accession>E3E5L4</accession>
<dbReference type="AlphaFoldDB" id="E3E5L4"/>
<sequence length="60" mass="7297">MDQFKIKKNQDIQHLLSEWVEALGYQLRQDKQSMYMERVSKREDSIDSSRHTFHSYSLAY</sequence>
<organism evidence="1 2">
    <name type="scientific">Paenibacillus polymyxa (strain SC2)</name>
    <name type="common">Bacillus polymyxa</name>
    <dbReference type="NCBI Taxonomy" id="886882"/>
    <lineage>
        <taxon>Bacteria</taxon>
        <taxon>Bacillati</taxon>
        <taxon>Bacillota</taxon>
        <taxon>Bacilli</taxon>
        <taxon>Bacillales</taxon>
        <taxon>Paenibacillaceae</taxon>
        <taxon>Paenibacillus</taxon>
    </lineage>
</organism>
<dbReference type="OrthoDB" id="2618304at2"/>
<dbReference type="HOGENOM" id="CLU_2899950_0_0_9"/>
<name>E3E5L4_PAEPS</name>
<dbReference type="EMBL" id="CP002213">
    <property type="protein sequence ID" value="ADO57891.1"/>
    <property type="molecule type" value="Genomic_DNA"/>
</dbReference>
<dbReference type="PATRIC" id="fig|886882.15.peg.3938"/>
<evidence type="ECO:0000313" key="2">
    <source>
        <dbReference type="Proteomes" id="UP000006868"/>
    </source>
</evidence>
<evidence type="ECO:0000313" key="1">
    <source>
        <dbReference type="EMBL" id="ADO57891.1"/>
    </source>
</evidence>